<dbReference type="AlphaFoldDB" id="A0AAE0XM86"/>
<feature type="compositionally biased region" description="Basic and acidic residues" evidence="1">
    <location>
        <begin position="43"/>
        <end position="52"/>
    </location>
</feature>
<keyword evidence="3" id="KW-1185">Reference proteome</keyword>
<evidence type="ECO:0000256" key="1">
    <source>
        <dbReference type="SAM" id="MobiDB-lite"/>
    </source>
</evidence>
<name>A0AAE0XM86_9GAST</name>
<feature type="region of interest" description="Disordered" evidence="1">
    <location>
        <begin position="1"/>
        <end position="68"/>
    </location>
</feature>
<evidence type="ECO:0000313" key="2">
    <source>
        <dbReference type="EMBL" id="KAK3696276.1"/>
    </source>
</evidence>
<organism evidence="2 3">
    <name type="scientific">Elysia crispata</name>
    <name type="common">lettuce slug</name>
    <dbReference type="NCBI Taxonomy" id="231223"/>
    <lineage>
        <taxon>Eukaryota</taxon>
        <taxon>Metazoa</taxon>
        <taxon>Spiralia</taxon>
        <taxon>Lophotrochozoa</taxon>
        <taxon>Mollusca</taxon>
        <taxon>Gastropoda</taxon>
        <taxon>Heterobranchia</taxon>
        <taxon>Euthyneura</taxon>
        <taxon>Panpulmonata</taxon>
        <taxon>Sacoglossa</taxon>
        <taxon>Placobranchoidea</taxon>
        <taxon>Plakobranchidae</taxon>
        <taxon>Elysia</taxon>
    </lineage>
</organism>
<gene>
    <name evidence="2" type="ORF">RRG08_027714</name>
</gene>
<proteinExistence type="predicted"/>
<protein>
    <submittedName>
        <fullName evidence="2">Uncharacterized protein</fullName>
    </submittedName>
</protein>
<dbReference type="EMBL" id="JAWDGP010008052">
    <property type="protein sequence ID" value="KAK3696276.1"/>
    <property type="molecule type" value="Genomic_DNA"/>
</dbReference>
<evidence type="ECO:0000313" key="3">
    <source>
        <dbReference type="Proteomes" id="UP001283361"/>
    </source>
</evidence>
<accession>A0AAE0XM86</accession>
<comment type="caution">
    <text evidence="2">The sequence shown here is derived from an EMBL/GenBank/DDBJ whole genome shotgun (WGS) entry which is preliminary data.</text>
</comment>
<dbReference type="Proteomes" id="UP001283361">
    <property type="component" value="Unassembled WGS sequence"/>
</dbReference>
<sequence length="68" mass="7705">MSGVYRDSTSSWFSGQDPSGGPTDPKEDAVSLHVSTQRASAHQIRDERERRKNAQVFRRTRNTDRGID</sequence>
<reference evidence="2" key="1">
    <citation type="journal article" date="2023" name="G3 (Bethesda)">
        <title>A reference genome for the long-term kleptoplast-retaining sea slug Elysia crispata morphotype clarki.</title>
        <authorList>
            <person name="Eastman K.E."/>
            <person name="Pendleton A.L."/>
            <person name="Shaikh M.A."/>
            <person name="Suttiyut T."/>
            <person name="Ogas R."/>
            <person name="Tomko P."/>
            <person name="Gavelis G."/>
            <person name="Widhalm J.R."/>
            <person name="Wisecaver J.H."/>
        </authorList>
    </citation>
    <scope>NUCLEOTIDE SEQUENCE</scope>
    <source>
        <strain evidence="2">ECLA1</strain>
    </source>
</reference>
<feature type="compositionally biased region" description="Polar residues" evidence="1">
    <location>
        <begin position="7"/>
        <end position="17"/>
    </location>
</feature>